<dbReference type="FunFam" id="3.20.20.80:FF:000003">
    <property type="entry name" value="1,4-alpha-glucan branching enzyme GlgB"/>
    <property type="match status" value="1"/>
</dbReference>
<dbReference type="GO" id="GO:0004553">
    <property type="term" value="F:hydrolase activity, hydrolyzing O-glycosyl compounds"/>
    <property type="evidence" value="ECO:0007669"/>
    <property type="project" value="InterPro"/>
</dbReference>
<dbReference type="InterPro" id="IPR006407">
    <property type="entry name" value="GlgB"/>
</dbReference>
<dbReference type="EMBL" id="CBTK010000295">
    <property type="protein sequence ID" value="CDH47163.1"/>
    <property type="molecule type" value="Genomic_DNA"/>
</dbReference>
<evidence type="ECO:0000256" key="7">
    <source>
        <dbReference type="ARBA" id="ARBA00022679"/>
    </source>
</evidence>
<protein>
    <recommendedName>
        <fullName evidence="10">1,4-alpha-glucan branching enzyme GlgB</fullName>
        <ecNumber evidence="10">2.4.1.18</ecNumber>
    </recommendedName>
    <alternativeName>
        <fullName evidence="10">1,4-alpha-D-glucan:1,4-alpha-D-glucan 6-glucosyl-transferase</fullName>
    </alternativeName>
    <alternativeName>
        <fullName evidence="10">Alpha-(1-&gt;4)-glucan branching enzyme</fullName>
    </alternativeName>
    <alternativeName>
        <fullName evidence="10">Glycogen branching enzyme</fullName>
        <shortName evidence="10">BE</shortName>
    </alternativeName>
</protein>
<dbReference type="GO" id="GO:0005978">
    <property type="term" value="P:glycogen biosynthetic process"/>
    <property type="evidence" value="ECO:0007669"/>
    <property type="project" value="UniProtKB-UniRule"/>
</dbReference>
<keyword evidence="6 10" id="KW-0328">Glycosyltransferase</keyword>
<evidence type="ECO:0000256" key="11">
    <source>
        <dbReference type="PIRSR" id="PIRSR000463-1"/>
    </source>
</evidence>
<proteinExistence type="inferred from homology"/>
<dbReference type="EC" id="2.4.1.18" evidence="10"/>
<dbReference type="InterPro" id="IPR054169">
    <property type="entry name" value="GlgB_N"/>
</dbReference>
<feature type="active site" description="Proton donor" evidence="10 11">
    <location>
        <position position="471"/>
    </location>
</feature>
<dbReference type="Pfam" id="PF00128">
    <property type="entry name" value="Alpha-amylase"/>
    <property type="match status" value="2"/>
</dbReference>
<dbReference type="CDD" id="cd11322">
    <property type="entry name" value="AmyAc_Glg_BE"/>
    <property type="match status" value="1"/>
</dbReference>
<evidence type="ECO:0000313" key="13">
    <source>
        <dbReference type="EMBL" id="CDH47163.1"/>
    </source>
</evidence>
<dbReference type="UniPathway" id="UPA00164"/>
<comment type="caution">
    <text evidence="13">The sequence shown here is derived from an EMBL/GenBank/DDBJ whole genome shotgun (WGS) entry which is preliminary data.</text>
</comment>
<evidence type="ECO:0000256" key="8">
    <source>
        <dbReference type="ARBA" id="ARBA00023056"/>
    </source>
</evidence>
<evidence type="ECO:0000256" key="5">
    <source>
        <dbReference type="ARBA" id="ARBA00022600"/>
    </source>
</evidence>
<dbReference type="SUPFAM" id="SSF51445">
    <property type="entry name" value="(Trans)glycosidases"/>
    <property type="match status" value="1"/>
</dbReference>
<dbReference type="GO" id="GO:0003844">
    <property type="term" value="F:1,4-alpha-glucan branching enzyme activity"/>
    <property type="evidence" value="ECO:0007669"/>
    <property type="project" value="UniProtKB-UniRule"/>
</dbReference>
<dbReference type="Gene3D" id="2.60.40.10">
    <property type="entry name" value="Immunoglobulins"/>
    <property type="match status" value="1"/>
</dbReference>
<keyword evidence="8 10" id="KW-0320">Glycogen biosynthesis</keyword>
<comment type="pathway">
    <text evidence="3 10">Glycan biosynthesis; glycogen biosynthesis.</text>
</comment>
<dbReference type="Gene3D" id="3.20.20.80">
    <property type="entry name" value="Glycosidases"/>
    <property type="match status" value="1"/>
</dbReference>
<feature type="active site" description="Nucleophile" evidence="10 11">
    <location>
        <position position="418"/>
    </location>
</feature>
<dbReference type="InterPro" id="IPR014756">
    <property type="entry name" value="Ig_E-set"/>
</dbReference>
<gene>
    <name evidence="10 13" type="primary">glgB</name>
    <name evidence="13" type="ORF">BN874_770013</name>
</gene>
<keyword evidence="14" id="KW-1185">Reference proteome</keyword>
<dbReference type="InterPro" id="IPR044143">
    <property type="entry name" value="GlgB_N_E_set_prok"/>
</dbReference>
<comment type="function">
    <text evidence="2 10">Catalyzes the formation of the alpha-1,6-glucosidic linkages in glycogen by scission of a 1,4-alpha-linked oligosaccharide from growing alpha-1,4-glucan chains and the subsequent attachment of the oligosaccharide to the alpha-1,6 position.</text>
</comment>
<dbReference type="GO" id="GO:0005829">
    <property type="term" value="C:cytosol"/>
    <property type="evidence" value="ECO:0007669"/>
    <property type="project" value="TreeGrafter"/>
</dbReference>
<feature type="domain" description="Glycosyl hydrolase family 13 catalytic" evidence="12">
    <location>
        <begin position="261"/>
        <end position="615"/>
    </location>
</feature>
<evidence type="ECO:0000256" key="2">
    <source>
        <dbReference type="ARBA" id="ARBA00002953"/>
    </source>
</evidence>
<dbReference type="Pfam" id="PF02806">
    <property type="entry name" value="Alpha-amylase_C"/>
    <property type="match status" value="1"/>
</dbReference>
<dbReference type="Gene3D" id="2.60.40.1180">
    <property type="entry name" value="Golgi alpha-mannosidase II"/>
    <property type="match status" value="1"/>
</dbReference>
<name>A0A7U7GEZ6_9GAMM</name>
<keyword evidence="5 10" id="KW-0321">Glycogen metabolism</keyword>
<evidence type="ECO:0000259" key="12">
    <source>
        <dbReference type="SMART" id="SM00642"/>
    </source>
</evidence>
<comment type="catalytic activity">
    <reaction evidence="1 10">
        <text>Transfers a segment of a (1-&gt;4)-alpha-D-glucan chain to a primary hydroxy group in a similar glucan chain.</text>
        <dbReference type="EC" id="2.4.1.18"/>
    </reaction>
</comment>
<organism evidence="13 14">
    <name type="scientific">Candidatus Contendobacter odensis Run_B_J11</name>
    <dbReference type="NCBI Taxonomy" id="1400861"/>
    <lineage>
        <taxon>Bacteria</taxon>
        <taxon>Pseudomonadati</taxon>
        <taxon>Pseudomonadota</taxon>
        <taxon>Gammaproteobacteria</taxon>
        <taxon>Candidatus Competibacteraceae</taxon>
        <taxon>Candidatus Contendibacter</taxon>
    </lineage>
</organism>
<dbReference type="NCBIfam" id="TIGR01515">
    <property type="entry name" value="branching_enzym"/>
    <property type="match status" value="1"/>
</dbReference>
<dbReference type="CDD" id="cd02855">
    <property type="entry name" value="E_set_GBE_prok_N"/>
    <property type="match status" value="1"/>
</dbReference>
<evidence type="ECO:0000256" key="9">
    <source>
        <dbReference type="ARBA" id="ARBA00023277"/>
    </source>
</evidence>
<keyword evidence="7 10" id="KW-0808">Transferase</keyword>
<evidence type="ECO:0000256" key="3">
    <source>
        <dbReference type="ARBA" id="ARBA00004964"/>
    </source>
</evidence>
<keyword evidence="9 10" id="KW-0119">Carbohydrate metabolism</keyword>
<dbReference type="AlphaFoldDB" id="A0A7U7GEZ6"/>
<dbReference type="Pfam" id="PF02922">
    <property type="entry name" value="CBM_48"/>
    <property type="match status" value="1"/>
</dbReference>
<dbReference type="Proteomes" id="UP000019184">
    <property type="component" value="Unassembled WGS sequence"/>
</dbReference>
<evidence type="ECO:0000256" key="1">
    <source>
        <dbReference type="ARBA" id="ARBA00000826"/>
    </source>
</evidence>
<dbReference type="NCBIfam" id="NF008967">
    <property type="entry name" value="PRK12313.1"/>
    <property type="match status" value="1"/>
</dbReference>
<accession>A0A7U7GEZ6</accession>
<evidence type="ECO:0000313" key="14">
    <source>
        <dbReference type="Proteomes" id="UP000019184"/>
    </source>
</evidence>
<dbReference type="SMART" id="SM00642">
    <property type="entry name" value="Aamy"/>
    <property type="match status" value="1"/>
</dbReference>
<sequence length="746" mass="85708">MTHSDHNNDMQHHRPSTDERLMIDAALLSKGIHPDPFAVLGRHGRGEQVMVRAFIPGARTVRLTDIDQSLRRLVDTDLFEWRGAVGTLPLHYRLTWIDAIGCERTDHDPYSFSPQISLYDLHLFNEGRHLHVYRVLGAHPRVVDGIVGVLFAVWAPNAAQVSVVGDFNGWCGPRHPLRRRGGVWELFVPSISIGTRYQYEICVQGSGEWLRKSDPYGSGFERRPATANLIVNHIPYPWRDETWMTRRRRRKWEQTPLAIYEVHLGSWQRDYQGHYLNYQELAQRLVAYAGSLGFTHIELMPVTEHPLDASWGYQPTGYFAPTSRHGDVNDFRWFVDYCHQAGLGVILDWVPGHFPKDPHGLAQFDGTYLYEHEDPTRREQRGWGTLAFNYGRTQVKNFLLASACFWLEECHLDGLRVDAVASMLYLDYSRESNEWAPNPFGGNENLEAIAFLRELNDVIHRRYPGVSMIAEESTAWPLVTRPSWMGGLGFSMKWNMGWMHDTLEYIANDPALRRRHHDLLTFGLLYAFTENFMLPLSHDEVVHGKGSLLSRMPGDRRQRFANIRLLYVYMWTYPGKKILFMGNEFAQEQEWDHASILDWDLLNQMEHHGIQALIRDLNCLYRVTPGLHGCEFAQEGFEWLDCHDATHSIMAYLRRGDDNKPVVVVFNFAAVARLGYRVGVPNPGNYCQLLNSDYWAYGSGNHGADSRNILADQMIHMGHPYSLLLDLPPLTAVVIALLEPNGDDFS</sequence>
<dbReference type="InterPro" id="IPR017853">
    <property type="entry name" value="GH"/>
</dbReference>
<dbReference type="PANTHER" id="PTHR43651:SF3">
    <property type="entry name" value="1,4-ALPHA-GLUCAN-BRANCHING ENZYME"/>
    <property type="match status" value="1"/>
</dbReference>
<dbReference type="InterPro" id="IPR013783">
    <property type="entry name" value="Ig-like_fold"/>
</dbReference>
<dbReference type="HAMAP" id="MF_00685">
    <property type="entry name" value="GlgB"/>
    <property type="match status" value="1"/>
</dbReference>
<comment type="similarity">
    <text evidence="4 10">Belongs to the glycosyl hydrolase 13 family. GlgB subfamily.</text>
</comment>
<evidence type="ECO:0000256" key="4">
    <source>
        <dbReference type="ARBA" id="ARBA00009000"/>
    </source>
</evidence>
<dbReference type="InterPro" id="IPR006048">
    <property type="entry name" value="A-amylase/branching_C"/>
</dbReference>
<dbReference type="PIRSF" id="PIRSF000463">
    <property type="entry name" value="GlgB"/>
    <property type="match status" value="1"/>
</dbReference>
<dbReference type="FunFam" id="2.60.40.1180:FF:000002">
    <property type="entry name" value="1,4-alpha-glucan branching enzyme GlgB"/>
    <property type="match status" value="1"/>
</dbReference>
<dbReference type="InterPro" id="IPR013780">
    <property type="entry name" value="Glyco_hydro_b"/>
</dbReference>
<dbReference type="InterPro" id="IPR037439">
    <property type="entry name" value="Branching_enzy"/>
</dbReference>
<dbReference type="GO" id="GO:0043169">
    <property type="term" value="F:cation binding"/>
    <property type="evidence" value="ECO:0007669"/>
    <property type="project" value="InterPro"/>
</dbReference>
<comment type="subunit">
    <text evidence="10">Monomer.</text>
</comment>
<dbReference type="InterPro" id="IPR006047">
    <property type="entry name" value="GH13_cat_dom"/>
</dbReference>
<dbReference type="Pfam" id="PF22019">
    <property type="entry name" value="GlgB_N"/>
    <property type="match status" value="1"/>
</dbReference>
<dbReference type="InterPro" id="IPR004193">
    <property type="entry name" value="Glyco_hydro_13_N"/>
</dbReference>
<dbReference type="SUPFAM" id="SSF51011">
    <property type="entry name" value="Glycosyl hydrolase domain"/>
    <property type="match status" value="1"/>
</dbReference>
<evidence type="ECO:0000256" key="10">
    <source>
        <dbReference type="HAMAP-Rule" id="MF_00685"/>
    </source>
</evidence>
<dbReference type="NCBIfam" id="NF003811">
    <property type="entry name" value="PRK05402.1"/>
    <property type="match status" value="1"/>
</dbReference>
<dbReference type="SUPFAM" id="SSF81296">
    <property type="entry name" value="E set domains"/>
    <property type="match status" value="1"/>
</dbReference>
<reference evidence="13 14" key="1">
    <citation type="journal article" date="2014" name="ISME J.">
        <title>Candidatus Competibacter-lineage genomes retrieved from metagenomes reveal functional metabolic diversity.</title>
        <authorList>
            <person name="McIlroy S.J."/>
            <person name="Albertsen M."/>
            <person name="Andresen E.K."/>
            <person name="Saunders A.M."/>
            <person name="Kristiansen R."/>
            <person name="Stokholm-Bjerregaard M."/>
            <person name="Nielsen K.L."/>
            <person name="Nielsen P.H."/>
        </authorList>
    </citation>
    <scope>NUCLEOTIDE SEQUENCE [LARGE SCALE GENOMIC DNA]</scope>
    <source>
        <strain evidence="13 14">Run_B_J11</strain>
    </source>
</reference>
<evidence type="ECO:0000256" key="6">
    <source>
        <dbReference type="ARBA" id="ARBA00022676"/>
    </source>
</evidence>
<dbReference type="PANTHER" id="PTHR43651">
    <property type="entry name" value="1,4-ALPHA-GLUCAN-BRANCHING ENZYME"/>
    <property type="match status" value="1"/>
</dbReference>